<dbReference type="InterPro" id="IPR013783">
    <property type="entry name" value="Ig-like_fold"/>
</dbReference>
<keyword evidence="4" id="KW-1185">Reference proteome</keyword>
<dbReference type="InterPro" id="IPR013785">
    <property type="entry name" value="Aldolase_TIM"/>
</dbReference>
<gene>
    <name evidence="3" type="ordered locus">Cwoe_4311</name>
</gene>
<dbReference type="InterPro" id="IPR017853">
    <property type="entry name" value="GH"/>
</dbReference>
<dbReference type="EMBL" id="CP001854">
    <property type="protein sequence ID" value="ADB52725.1"/>
    <property type="molecule type" value="Genomic_DNA"/>
</dbReference>
<feature type="chain" id="PRO_5003044023" evidence="2">
    <location>
        <begin position="41"/>
        <end position="1405"/>
    </location>
</feature>
<dbReference type="OrthoDB" id="9758822at2"/>
<dbReference type="STRING" id="469383.Cwoe_4311"/>
<accession>D3F6S7</accession>
<dbReference type="KEGG" id="cwo:Cwoe_4311"/>
<evidence type="ECO:0000313" key="4">
    <source>
        <dbReference type="Proteomes" id="UP000008229"/>
    </source>
</evidence>
<evidence type="ECO:0000256" key="1">
    <source>
        <dbReference type="SAM" id="MobiDB-lite"/>
    </source>
</evidence>
<dbReference type="GO" id="GO:0005975">
    <property type="term" value="P:carbohydrate metabolic process"/>
    <property type="evidence" value="ECO:0007669"/>
    <property type="project" value="UniProtKB-ARBA"/>
</dbReference>
<evidence type="ECO:0000313" key="3">
    <source>
        <dbReference type="EMBL" id="ADB52725.1"/>
    </source>
</evidence>
<dbReference type="SUPFAM" id="SSF51445">
    <property type="entry name" value="(Trans)glycosidases"/>
    <property type="match status" value="1"/>
</dbReference>
<dbReference type="RefSeq" id="WP_012935776.1">
    <property type="nucleotide sequence ID" value="NC_013739.1"/>
</dbReference>
<dbReference type="Proteomes" id="UP000008229">
    <property type="component" value="Chromosome"/>
</dbReference>
<proteinExistence type="predicted"/>
<feature type="signal peptide" evidence="2">
    <location>
        <begin position="1"/>
        <end position="40"/>
    </location>
</feature>
<sequence length="1405" mass="151342" precursor="true">MRPHLSCHPAVVRKRCARWVAGGALALGLGAALPVAQAHALTVADAYATSGANACSWTIGTDAYERVLTFASQTYTLTSFKNKLVTPAREYVSPRHTSPEISFVWDDATLTGARAGWSCTSGDAASVRLGGEDAIRLTVTIARPQVEVTKTYLVYPGESLVRESTRYRNLDGSGHKLMRPTILDQRVMGEETADVDLKHMTGARAAAGSWTVRSTPLDADYARTFDSYDRFNCPETDRGWRELANYSPSGYLGMKEWHDSGSGYVWPGAQHPGPSNDVSRTWTAPTSGTISVASHVAKLNPLGDGVSVRIMRNGLTVYGPRTLAGDDTTGFDVNLGQLQVADGDNVRFVISNNGNWGSDATAWDPRINWVWGSGSPTTASRAFIDAQGAHDWSYEELRGEACPVTGWSQTAVNYIPWFASFNRAERDGVFAGIDHFGRWAARIGDQAGARGGLTFALSGYSRTLAANESVTSPQAFTGTYADDLDDMTNRLLDWQYRYMWDYTRPDYFAAVRLLGQWPAGSHWGGNWNPAGITQQVFGFVERMRAIGGDTYHRDYGWWDKAGSWKGPDWRATKDYLRKSGMQQLIYIPAYHAEPGTPPVVEHPDWWSTRAPIPLPPSQMLDLTQTGAEQWFGDLLIGKALEWGDYQWRNDGVTIAPWAPDKQLGHDQAFRRAQQRFLDERPGSAIQSVNSGGHEIGWEYLRMSTSFSFTDHGGSAEHDAASRLFPVDKLSGIPDLWNPGNCSQGFNAALMFNPDFTGNTWNAGQVECMRKLVEQYRYLEREGVVGRWVRQYHPVTTGTDADWFQRLSRDQLRGLIVYKGAPRGATTVHPKGLDPAAGYHVSYAVLRGSATRTGADLMTNGIVLPSVAGGELVYLNLADRPSAGTDTTAPRAPASVTVARGTNMGFSGVEVRWGAGTDDRWVSRYEVLRDGVKIATVAKGRFHFDHSPAASEHAAYTVRTVDGDGNASAATAPAGTPPPAAETGVDDAPGAGVTYGGTWARLTGQIDAHLGTVSTAAGQCGDACGGFSASQGGADWRYQDEVAGRWQEIATYTGDGYLNRPEWHDAGGGYVWPDAIHPGPAGDTARVWTAPRAGTVDITGTAAKLDTGGDGIVVKITKNGATIWGSQTIAAADTTGVATDVAGVSVAAGDVIRFVIGKNGAWGYDSTQWDPFVRYSGDTPPRRSTPFASYAFTGDRVTYFARVGPDMGKARIVLDGQQVATVDLYAVEPGDSVPVWSHAFGSVGAHTVRVEARGEKHLKASAANVSLDGFQAVTTAPSARVEESDRAVAYAGRWTDVANGGASGGVVKSAGSAGASATFTFSGRRIAWLGRQCRACGRAEVYLDGEYAGRVDTYGVRGPSGAWRTPVFEASLPSGGTHTIRIEPTGTRNYDATADTVHVDGFEVRP</sequence>
<name>D3F6S7_CONWI</name>
<dbReference type="eggNOG" id="COG1501">
    <property type="taxonomic scope" value="Bacteria"/>
</dbReference>
<protein>
    <submittedName>
        <fullName evidence="3">Uncharacterized protein</fullName>
    </submittedName>
</protein>
<evidence type="ECO:0000256" key="2">
    <source>
        <dbReference type="SAM" id="SignalP"/>
    </source>
</evidence>
<keyword evidence="2" id="KW-0732">Signal</keyword>
<feature type="region of interest" description="Disordered" evidence="1">
    <location>
        <begin position="966"/>
        <end position="988"/>
    </location>
</feature>
<organism evidence="3 4">
    <name type="scientific">Conexibacter woesei (strain DSM 14684 / CCUG 47730 / CIP 108061 / JCM 11494 / NBRC 100937 / ID131577)</name>
    <dbReference type="NCBI Taxonomy" id="469383"/>
    <lineage>
        <taxon>Bacteria</taxon>
        <taxon>Bacillati</taxon>
        <taxon>Actinomycetota</taxon>
        <taxon>Thermoleophilia</taxon>
        <taxon>Solirubrobacterales</taxon>
        <taxon>Conexibacteraceae</taxon>
        <taxon>Conexibacter</taxon>
    </lineage>
</organism>
<dbReference type="Gene3D" id="3.20.20.70">
    <property type="entry name" value="Aldolase class I"/>
    <property type="match status" value="1"/>
</dbReference>
<dbReference type="Gene3D" id="2.60.40.10">
    <property type="entry name" value="Immunoglobulins"/>
    <property type="match status" value="1"/>
</dbReference>
<reference evidence="3 4" key="1">
    <citation type="journal article" date="2010" name="Stand. Genomic Sci.">
        <title>Complete genome sequence of Conexibacter woesei type strain (ID131577).</title>
        <authorList>
            <person name="Pukall R."/>
            <person name="Lapidus A."/>
            <person name="Glavina Del Rio T."/>
            <person name="Copeland A."/>
            <person name="Tice H."/>
            <person name="Cheng J.-F."/>
            <person name="Lucas S."/>
            <person name="Chen F."/>
            <person name="Nolan M."/>
            <person name="Bruce D."/>
            <person name="Goodwin L."/>
            <person name="Pitluck S."/>
            <person name="Mavromatis K."/>
            <person name="Ivanova N."/>
            <person name="Ovchinnikova G."/>
            <person name="Pati A."/>
            <person name="Chen A."/>
            <person name="Palaniappan K."/>
            <person name="Land M."/>
            <person name="Hauser L."/>
            <person name="Chang Y.-J."/>
            <person name="Jeffries C.D."/>
            <person name="Chain P."/>
            <person name="Meincke L."/>
            <person name="Sims D."/>
            <person name="Brettin T."/>
            <person name="Detter J.C."/>
            <person name="Rohde M."/>
            <person name="Goeker M."/>
            <person name="Bristow J."/>
            <person name="Eisen J.A."/>
            <person name="Markowitz V."/>
            <person name="Kyrpides N.C."/>
            <person name="Klenk H.-P."/>
            <person name="Hugenholtz P."/>
        </authorList>
    </citation>
    <scope>NUCLEOTIDE SEQUENCE [LARGE SCALE GENOMIC DNA]</scope>
    <source>
        <strain evidence="4">DSM 14684 / CIP 108061 / JCM 11494 / NBRC 100937 / ID131577</strain>
    </source>
</reference>
<dbReference type="Gene3D" id="2.60.120.260">
    <property type="entry name" value="Galactose-binding domain-like"/>
    <property type="match status" value="2"/>
</dbReference>
<reference evidence="4" key="2">
    <citation type="submission" date="2010-01" db="EMBL/GenBank/DDBJ databases">
        <title>The complete genome of Conexibacter woesei DSM 14684.</title>
        <authorList>
            <consortium name="US DOE Joint Genome Institute (JGI-PGF)"/>
            <person name="Lucas S."/>
            <person name="Copeland A."/>
            <person name="Lapidus A."/>
            <person name="Glavina del Rio T."/>
            <person name="Dalin E."/>
            <person name="Tice H."/>
            <person name="Bruce D."/>
            <person name="Goodwin L."/>
            <person name="Pitluck S."/>
            <person name="Kyrpides N."/>
            <person name="Mavromatis K."/>
            <person name="Ivanova N."/>
            <person name="Mikhailova N."/>
            <person name="Chertkov O."/>
            <person name="Brettin T."/>
            <person name="Detter J.C."/>
            <person name="Han C."/>
            <person name="Larimer F."/>
            <person name="Land M."/>
            <person name="Hauser L."/>
            <person name="Markowitz V."/>
            <person name="Cheng J.-F."/>
            <person name="Hugenholtz P."/>
            <person name="Woyke T."/>
            <person name="Wu D."/>
            <person name="Pukall R."/>
            <person name="Steenblock K."/>
            <person name="Schneider S."/>
            <person name="Klenk H.-P."/>
            <person name="Eisen J.A."/>
        </authorList>
    </citation>
    <scope>NUCLEOTIDE SEQUENCE [LARGE SCALE GENOMIC DNA]</scope>
    <source>
        <strain evidence="4">DSM 14684 / CIP 108061 / JCM 11494 / NBRC 100937 / ID131577</strain>
    </source>
</reference>
<dbReference type="HOGENOM" id="CLU_254026_0_0_11"/>